<evidence type="ECO:0000313" key="7">
    <source>
        <dbReference type="EMBL" id="QNO54587.1"/>
    </source>
</evidence>
<dbReference type="InterPro" id="IPR001247">
    <property type="entry name" value="ExoRNase_PH_dom1"/>
</dbReference>
<dbReference type="PANTHER" id="PTHR11097">
    <property type="entry name" value="EXOSOME COMPLEX EXONUCLEASE RIBOSOMAL RNA PROCESSING PROTEIN"/>
    <property type="match status" value="1"/>
</dbReference>
<accession>A0A7G9Z2V3</accession>
<dbReference type="InterPro" id="IPR036345">
    <property type="entry name" value="ExoRNase_PH_dom2_sf"/>
</dbReference>
<sequence>MGQEVIEDIRKDYVYDLIEKGKRADGRGFLDFRDISVERDLINKAEGSTRVQIGDTVVLVGVKVEPGEPFSDTPNKGILMTNAELVPLASPEFESGPPNENSIELARVVDRGIRGSETIDLEKLCIEEGEKVWMVFIDIHTLDNDGNLVDAAALGAITSLLNVTIPYEQYGLTGEDTLQIRDTPVAVTVVEIGGNLLVDPNVYEESAATSKLTVISNADGSISGLQKSGSSGLTEEKIVKMTEIGIEKAREIREKYLPKI</sequence>
<dbReference type="GO" id="GO:0000177">
    <property type="term" value="C:cytoplasmic exosome (RNase complex)"/>
    <property type="evidence" value="ECO:0007669"/>
    <property type="project" value="TreeGrafter"/>
</dbReference>
<comment type="subcellular location">
    <subcellularLocation>
        <location evidence="1 4">Cytoplasm</location>
    </subcellularLocation>
</comment>
<dbReference type="InterPro" id="IPR027408">
    <property type="entry name" value="PNPase/RNase_PH_dom_sf"/>
</dbReference>
<comment type="function">
    <text evidence="4">Non-catalytic component of the exosome, which is a complex involved in RNA degradation. Contributes to the structuring of the Rrp41 active site.</text>
</comment>
<comment type="subunit">
    <text evidence="4">Component of the archaeal exosome complex. Forms a hexameric ring-like arrangement composed of 3 Rrp41-Rrp42 heterodimers. The hexameric ring associates with a trimer of Rrp4 and/or Csl4 subunits.</text>
</comment>
<gene>
    <name evidence="4" type="primary">rrp42</name>
    <name evidence="7" type="ORF">KENJCFKB_00048</name>
</gene>
<protein>
    <recommendedName>
        <fullName evidence="4">Exosome complex component Rrp42</fullName>
    </recommendedName>
</protein>
<proteinExistence type="inferred from homology"/>
<dbReference type="GO" id="GO:0016075">
    <property type="term" value="P:rRNA catabolic process"/>
    <property type="evidence" value="ECO:0007669"/>
    <property type="project" value="TreeGrafter"/>
</dbReference>
<dbReference type="AlphaFoldDB" id="A0A7G9Z2V3"/>
<reference evidence="7" key="1">
    <citation type="submission" date="2020-06" db="EMBL/GenBank/DDBJ databases">
        <title>Unique genomic features of the anaerobic methanotrophic archaea.</title>
        <authorList>
            <person name="Chadwick G.L."/>
            <person name="Skennerton C.T."/>
            <person name="Laso-Perez R."/>
            <person name="Leu A.O."/>
            <person name="Speth D.R."/>
            <person name="Yu H."/>
            <person name="Morgan-Lang C."/>
            <person name="Hatzenpichler R."/>
            <person name="Goudeau D."/>
            <person name="Malmstrom R."/>
            <person name="Brazelton W.J."/>
            <person name="Woyke T."/>
            <person name="Hallam S.J."/>
            <person name="Tyson G.W."/>
            <person name="Wegener G."/>
            <person name="Boetius A."/>
            <person name="Orphan V."/>
        </authorList>
    </citation>
    <scope>NUCLEOTIDE SEQUENCE</scope>
</reference>
<evidence type="ECO:0000256" key="1">
    <source>
        <dbReference type="ARBA" id="ARBA00004496"/>
    </source>
</evidence>
<dbReference type="FunFam" id="3.30.230.70:FF:000017">
    <property type="entry name" value="Exosome complex component Rrp42"/>
    <property type="match status" value="1"/>
</dbReference>
<evidence type="ECO:0000259" key="5">
    <source>
        <dbReference type="Pfam" id="PF01138"/>
    </source>
</evidence>
<dbReference type="NCBIfam" id="NF003282">
    <property type="entry name" value="PRK04282.1-1"/>
    <property type="match status" value="1"/>
</dbReference>
<dbReference type="Gene3D" id="3.30.230.70">
    <property type="entry name" value="GHMP Kinase, N-terminal domain"/>
    <property type="match status" value="1"/>
</dbReference>
<keyword evidence="3 4" id="KW-0271">Exosome</keyword>
<dbReference type="SUPFAM" id="SSF54211">
    <property type="entry name" value="Ribosomal protein S5 domain 2-like"/>
    <property type="match status" value="1"/>
</dbReference>
<feature type="domain" description="Exoribonuclease phosphorolytic" evidence="5">
    <location>
        <begin position="31"/>
        <end position="166"/>
    </location>
</feature>
<keyword evidence="2 4" id="KW-0963">Cytoplasm</keyword>
<dbReference type="SUPFAM" id="SSF55666">
    <property type="entry name" value="Ribonuclease PH domain 2-like"/>
    <property type="match status" value="1"/>
</dbReference>
<dbReference type="CDD" id="cd11365">
    <property type="entry name" value="RNase_PH_archRRP42"/>
    <property type="match status" value="1"/>
</dbReference>
<feature type="domain" description="Exoribonuclease phosphorolytic" evidence="6">
    <location>
        <begin position="182"/>
        <end position="247"/>
    </location>
</feature>
<dbReference type="Pfam" id="PF01138">
    <property type="entry name" value="RNase_PH"/>
    <property type="match status" value="1"/>
</dbReference>
<dbReference type="InterPro" id="IPR015847">
    <property type="entry name" value="ExoRNase_PH_dom2"/>
</dbReference>
<dbReference type="InterPro" id="IPR050590">
    <property type="entry name" value="Exosome_comp_Rrp42_subfam"/>
</dbReference>
<dbReference type="HAMAP" id="MF_00622">
    <property type="entry name" value="Exosome_Rrp42"/>
    <property type="match status" value="1"/>
</dbReference>
<dbReference type="InterPro" id="IPR020869">
    <property type="entry name" value="Rrp42_archaea"/>
</dbReference>
<comment type="similarity">
    <text evidence="4">Belongs to the RNase PH family. Rrp42 subfamily.</text>
</comment>
<evidence type="ECO:0000256" key="3">
    <source>
        <dbReference type="ARBA" id="ARBA00022835"/>
    </source>
</evidence>
<evidence type="ECO:0000256" key="4">
    <source>
        <dbReference type="HAMAP-Rule" id="MF_00622"/>
    </source>
</evidence>
<dbReference type="EMBL" id="MT631586">
    <property type="protein sequence ID" value="QNO54587.1"/>
    <property type="molecule type" value="Genomic_DNA"/>
</dbReference>
<dbReference type="InterPro" id="IPR020568">
    <property type="entry name" value="Ribosomal_Su5_D2-typ_SF"/>
</dbReference>
<dbReference type="GO" id="GO:0035925">
    <property type="term" value="F:mRNA 3'-UTR AU-rich region binding"/>
    <property type="evidence" value="ECO:0007669"/>
    <property type="project" value="TreeGrafter"/>
</dbReference>
<dbReference type="PANTHER" id="PTHR11097:SF8">
    <property type="entry name" value="EXOSOME COMPLEX COMPONENT RRP42"/>
    <property type="match status" value="1"/>
</dbReference>
<name>A0A7G9Z2V3_9EURY</name>
<organism evidence="7">
    <name type="scientific">Candidatus Methanophaga sp. ANME-1 ERB7</name>
    <dbReference type="NCBI Taxonomy" id="2759913"/>
    <lineage>
        <taxon>Archaea</taxon>
        <taxon>Methanobacteriati</taxon>
        <taxon>Methanobacteriota</taxon>
        <taxon>Stenosarchaea group</taxon>
        <taxon>Methanomicrobia</taxon>
        <taxon>Candidatus Methanophagales</taxon>
        <taxon>Candidatus Methanophagaceae</taxon>
        <taxon>Candidatus Methanophaga</taxon>
    </lineage>
</organism>
<evidence type="ECO:0000256" key="2">
    <source>
        <dbReference type="ARBA" id="ARBA00022490"/>
    </source>
</evidence>
<dbReference type="Pfam" id="PF03725">
    <property type="entry name" value="RNase_PH_C"/>
    <property type="match status" value="1"/>
</dbReference>
<evidence type="ECO:0000259" key="6">
    <source>
        <dbReference type="Pfam" id="PF03725"/>
    </source>
</evidence>